<comment type="caution">
    <text evidence="1">The sequence shown here is derived from an EMBL/GenBank/DDBJ whole genome shotgun (WGS) entry which is preliminary data.</text>
</comment>
<dbReference type="Proteomes" id="UP001141806">
    <property type="component" value="Unassembled WGS sequence"/>
</dbReference>
<protein>
    <submittedName>
        <fullName evidence="1">Uncharacterized protein</fullName>
    </submittedName>
</protein>
<dbReference type="PANTHER" id="PTHR34465:SF4">
    <property type="entry name" value="CARBOXYL-TERMINAL HYDROLASE-LIKE PROTEIN, PUTATIVE (DUF627 AND DUF629)-RELATED"/>
    <property type="match status" value="1"/>
</dbReference>
<keyword evidence="2" id="KW-1185">Reference proteome</keyword>
<proteinExistence type="predicted"/>
<accession>A0A9Q0L2V0</accession>
<reference evidence="1" key="1">
    <citation type="journal article" date="2023" name="Plant J.">
        <title>The genome of the king protea, Protea cynaroides.</title>
        <authorList>
            <person name="Chang J."/>
            <person name="Duong T.A."/>
            <person name="Schoeman C."/>
            <person name="Ma X."/>
            <person name="Roodt D."/>
            <person name="Barker N."/>
            <person name="Li Z."/>
            <person name="Van de Peer Y."/>
            <person name="Mizrachi E."/>
        </authorList>
    </citation>
    <scope>NUCLEOTIDE SEQUENCE</scope>
    <source>
        <tissue evidence="1">Young leaves</tissue>
    </source>
</reference>
<evidence type="ECO:0000313" key="2">
    <source>
        <dbReference type="Proteomes" id="UP001141806"/>
    </source>
</evidence>
<dbReference type="AlphaFoldDB" id="A0A9Q0L2V0"/>
<name>A0A9Q0L2V0_9MAGN</name>
<gene>
    <name evidence="1" type="ORF">NE237_032310</name>
</gene>
<dbReference type="PANTHER" id="PTHR34465">
    <property type="entry name" value="CARBOXYL-TERMINAL HYDROLASE-LIKE PROTEIN, PUTATIVE (DUF627 AND DUF629)-RELATED"/>
    <property type="match status" value="1"/>
</dbReference>
<sequence>MTAHRISVLSMILIPSRLRSKSASPESDASSYSAVKLECKRAFDALRLPNHTKSLRLLKEVCLCNEGSAFLHRIHGTVRVKFDQFYANLLYEASNDGKSYEEVVQECERGESQQKLSTTEAQITNFQQDLRSLIQKANMEVLDVLPLQRGLHTLRITHAHVERKNMENLSPKLQSVLPPEIDTMKYYKREE</sequence>
<dbReference type="EMBL" id="JAMYWD010000001">
    <property type="protein sequence ID" value="KAJ4981473.1"/>
    <property type="molecule type" value="Genomic_DNA"/>
</dbReference>
<evidence type="ECO:0000313" key="1">
    <source>
        <dbReference type="EMBL" id="KAJ4981473.1"/>
    </source>
</evidence>
<organism evidence="1 2">
    <name type="scientific">Protea cynaroides</name>
    <dbReference type="NCBI Taxonomy" id="273540"/>
    <lineage>
        <taxon>Eukaryota</taxon>
        <taxon>Viridiplantae</taxon>
        <taxon>Streptophyta</taxon>
        <taxon>Embryophyta</taxon>
        <taxon>Tracheophyta</taxon>
        <taxon>Spermatophyta</taxon>
        <taxon>Magnoliopsida</taxon>
        <taxon>Proteales</taxon>
        <taxon>Proteaceae</taxon>
        <taxon>Protea</taxon>
    </lineage>
</organism>